<proteinExistence type="inferred from homology"/>
<evidence type="ECO:0000256" key="8">
    <source>
        <dbReference type="RuleBase" id="RU363064"/>
    </source>
</evidence>
<evidence type="ECO:0000256" key="5">
    <source>
        <dbReference type="ARBA" id="ARBA00022692"/>
    </source>
</evidence>
<feature type="transmembrane region" description="Helical" evidence="8">
    <location>
        <begin position="219"/>
        <end position="242"/>
    </location>
</feature>
<dbReference type="NCBIfam" id="TIGR00835">
    <property type="entry name" value="agcS"/>
    <property type="match status" value="1"/>
</dbReference>
<feature type="transmembrane region" description="Helical" evidence="8">
    <location>
        <begin position="179"/>
        <end position="199"/>
    </location>
</feature>
<keyword evidence="6 8" id="KW-1133">Transmembrane helix</keyword>
<feature type="transmembrane region" description="Helical" evidence="8">
    <location>
        <begin position="40"/>
        <end position="60"/>
    </location>
</feature>
<protein>
    <submittedName>
        <fullName evidence="9">Alanine/glycine:cation symporter family protein</fullName>
    </submittedName>
</protein>
<evidence type="ECO:0000256" key="6">
    <source>
        <dbReference type="ARBA" id="ARBA00022989"/>
    </source>
</evidence>
<dbReference type="Proteomes" id="UP001501447">
    <property type="component" value="Unassembled WGS sequence"/>
</dbReference>
<comment type="subcellular location">
    <subcellularLocation>
        <location evidence="1 8">Cell membrane</location>
        <topology evidence="1 8">Multi-pass membrane protein</topology>
    </subcellularLocation>
</comment>
<evidence type="ECO:0000256" key="3">
    <source>
        <dbReference type="ARBA" id="ARBA00022448"/>
    </source>
</evidence>
<dbReference type="PANTHER" id="PTHR30330">
    <property type="entry name" value="AGSS FAMILY TRANSPORTER, SODIUM-ALANINE"/>
    <property type="match status" value="1"/>
</dbReference>
<evidence type="ECO:0000256" key="4">
    <source>
        <dbReference type="ARBA" id="ARBA00022475"/>
    </source>
</evidence>
<dbReference type="EMBL" id="BAAARJ010000012">
    <property type="protein sequence ID" value="GAA2622064.1"/>
    <property type="molecule type" value="Genomic_DNA"/>
</dbReference>
<dbReference type="PRINTS" id="PR00175">
    <property type="entry name" value="NAALASMPORT"/>
</dbReference>
<feature type="transmembrane region" description="Helical" evidence="8">
    <location>
        <begin position="254"/>
        <end position="276"/>
    </location>
</feature>
<comment type="caution">
    <text evidence="8">Lacks conserved residue(s) required for the propagation of feature annotation.</text>
</comment>
<keyword evidence="4 8" id="KW-1003">Cell membrane</keyword>
<dbReference type="RefSeq" id="WP_344567707.1">
    <property type="nucleotide sequence ID" value="NZ_BAAARJ010000012.1"/>
</dbReference>
<organism evidence="9 10">
    <name type="scientific">Streptomyces axinellae</name>
    <dbReference type="NCBI Taxonomy" id="552788"/>
    <lineage>
        <taxon>Bacteria</taxon>
        <taxon>Bacillati</taxon>
        <taxon>Actinomycetota</taxon>
        <taxon>Actinomycetes</taxon>
        <taxon>Kitasatosporales</taxon>
        <taxon>Streptomycetaceae</taxon>
        <taxon>Streptomyces</taxon>
    </lineage>
</organism>
<evidence type="ECO:0000256" key="2">
    <source>
        <dbReference type="ARBA" id="ARBA00009261"/>
    </source>
</evidence>
<name>A0ABN3QBL4_9ACTN</name>
<keyword evidence="3 8" id="KW-0813">Transport</keyword>
<dbReference type="Pfam" id="PF01235">
    <property type="entry name" value="Na_Ala_symp"/>
    <property type="match status" value="1"/>
</dbReference>
<accession>A0ABN3QBL4</accession>
<sequence length="511" mass="53621">MSLDSLTDSVDTSVSGFFDPIATWLGDVVFYAVPVGGTELPLIVAWLVAAGLIFTCWFGVVQIRKFRLAIDVVRGKYDEKGSTGEVNHFQALTAAVSGTVGLGNIAGVAVAVSIGGPGATFWMILCGLLGMATKFVEVTLGVKYREVHPDGTVSGGPMHYLPNGLADRFGKNGRTLGKVLAALASVMILFFGLFGGNLFQVNQSYVQLVSVTGGENGALGSSAGALFFGILIAALVGIVLLGGIRSIANVTSRLVPAMAAIYIAACLTVILVNLTAVPDAFATIVEGAFNPEGVTGGILGSLIIGFKRAAFSNEAGVGSAPIAHSAVKTKHPASEGLVALLEPFIDTVLICTMTALTIVIASPASWAKARTDDSIGGVTITSDAFETVLPWFPYILTVAVLLFAISTVLTWGYYSLKAWSYLFGRSKASELTFKVLYTLFAIAGSLLTLQTLIDMADAVLFSLAVINIIGLYLLAPVVKRELNNFLEFVRTRKNDGTGDPDEDQEPVKATA</sequence>
<evidence type="ECO:0000256" key="1">
    <source>
        <dbReference type="ARBA" id="ARBA00004651"/>
    </source>
</evidence>
<feature type="transmembrane region" description="Helical" evidence="8">
    <location>
        <begin position="459"/>
        <end position="478"/>
    </location>
</feature>
<gene>
    <name evidence="9" type="ORF">GCM10009863_40210</name>
</gene>
<keyword evidence="7 8" id="KW-0472">Membrane</keyword>
<evidence type="ECO:0000313" key="10">
    <source>
        <dbReference type="Proteomes" id="UP001501447"/>
    </source>
</evidence>
<evidence type="ECO:0000256" key="7">
    <source>
        <dbReference type="ARBA" id="ARBA00023136"/>
    </source>
</evidence>
<reference evidence="9 10" key="1">
    <citation type="journal article" date="2019" name="Int. J. Syst. Evol. Microbiol.">
        <title>The Global Catalogue of Microorganisms (GCM) 10K type strain sequencing project: providing services to taxonomists for standard genome sequencing and annotation.</title>
        <authorList>
            <consortium name="The Broad Institute Genomics Platform"/>
            <consortium name="The Broad Institute Genome Sequencing Center for Infectious Disease"/>
            <person name="Wu L."/>
            <person name="Ma J."/>
        </authorList>
    </citation>
    <scope>NUCLEOTIDE SEQUENCE [LARGE SCALE GENOMIC DNA]</scope>
    <source>
        <strain evidence="9 10">JCM 16373</strain>
    </source>
</reference>
<comment type="similarity">
    <text evidence="2 8">Belongs to the alanine or glycine:cation symporter (AGCS) (TC 2.A.25) family.</text>
</comment>
<comment type="caution">
    <text evidence="9">The sequence shown here is derived from an EMBL/GenBank/DDBJ whole genome shotgun (WGS) entry which is preliminary data.</text>
</comment>
<keyword evidence="8" id="KW-0769">Symport</keyword>
<dbReference type="PANTHER" id="PTHR30330:SF3">
    <property type="entry name" value="TRANSCRIPTIONAL REGULATOR, LRP FAMILY"/>
    <property type="match status" value="1"/>
</dbReference>
<dbReference type="InterPro" id="IPR001463">
    <property type="entry name" value="Na/Ala_symport"/>
</dbReference>
<dbReference type="Gene3D" id="1.20.1740.10">
    <property type="entry name" value="Amino acid/polyamine transporter I"/>
    <property type="match status" value="1"/>
</dbReference>
<feature type="transmembrane region" description="Helical" evidence="8">
    <location>
        <begin position="391"/>
        <end position="414"/>
    </location>
</feature>
<keyword evidence="5 8" id="KW-0812">Transmembrane</keyword>
<keyword evidence="10" id="KW-1185">Reference proteome</keyword>
<feature type="transmembrane region" description="Helical" evidence="8">
    <location>
        <begin position="435"/>
        <end position="453"/>
    </location>
</feature>
<evidence type="ECO:0000313" key="9">
    <source>
        <dbReference type="EMBL" id="GAA2622064.1"/>
    </source>
</evidence>